<protein>
    <submittedName>
        <fullName evidence="2">Uncharacterized protein</fullName>
    </submittedName>
</protein>
<reference evidence="2" key="1">
    <citation type="submission" date="2020-02" db="EMBL/GenBank/DDBJ databases">
        <authorList>
            <person name="Meier V. D."/>
        </authorList>
    </citation>
    <scope>NUCLEOTIDE SEQUENCE</scope>
    <source>
        <strain evidence="2">AVDCRST_MAG69</strain>
    </source>
</reference>
<evidence type="ECO:0000256" key="1">
    <source>
        <dbReference type="SAM" id="MobiDB-lite"/>
    </source>
</evidence>
<gene>
    <name evidence="2" type="ORF">AVDCRST_MAG69-22</name>
</gene>
<evidence type="ECO:0000313" key="2">
    <source>
        <dbReference type="EMBL" id="CAA9470095.1"/>
    </source>
</evidence>
<dbReference type="AlphaFoldDB" id="A0A6J4RCD8"/>
<accession>A0A6J4RCD8</accession>
<feature type="region of interest" description="Disordered" evidence="1">
    <location>
        <begin position="1"/>
        <end position="26"/>
    </location>
</feature>
<dbReference type="EMBL" id="CADCVP010000004">
    <property type="protein sequence ID" value="CAA9470095.1"/>
    <property type="molecule type" value="Genomic_DNA"/>
</dbReference>
<proteinExistence type="predicted"/>
<sequence>MDSLRAVARVEDRSAATPDDTTGPRLGDAGARALLYLERAQLGLGSPFRLAERAASDALLPVELRRPVAWALLGRAARGEGYRVDPAALSESPDLWRLGTITDGTELRDVIDSVIARAPSARTGEVAVRVGLALARSERLVTARVAESGVVAAALTRDRRLAREDAVRLLKAASARGSAAADSDALTLLERWRRERRLASERPLLADDLRPDQTVAAQIGERMLLDLRSRSAQRYVSTAPASSLPPDSAMLDTMVAAVPVPTGPTVGCPVSEAELGCRAAARLAHEEAERRMRPEPYVTITLGGFRSTITTEDALFPDSAVLANESVLVRRLAARARTADALAIEWTRLRATLPPDAPARRRLAALVHSVALAARPFAQAPVVNVETARDVESVADALRLRTGLGRIAFDRGMPAAWRVPALRDLESAIADLRLALPAFTLDGLAVRIGSSPKGDLALALHEPSTRTIFLPPASAGGTVAHELAHDLDWQAARTQLGLRGTYATDRAARLGTEPLATAVRGLAATRTRAGRRPVEERPAELFARSADWFVAAMLAREGRMNGVLSSVQDLDLPGFAGATAPMAGTGSADATLEALSRVTPISPTAAQWFHSRFGSRATRPALSVVRLVAEATPSWGAERTLTSLGLPVGLSDRAPGGTAGGRVPATCPLEPWQRRLLWVSADARARGLLRMQAARSAVAGWNSWQARAILGAPWRLEPSQPSQDRLRDAYLRAALRELRIVAPFSDVMTCS</sequence>
<name>A0A6J4RCD8_9ACTN</name>
<organism evidence="2">
    <name type="scientific">uncultured Solirubrobacteraceae bacterium</name>
    <dbReference type="NCBI Taxonomy" id="1162706"/>
    <lineage>
        <taxon>Bacteria</taxon>
        <taxon>Bacillati</taxon>
        <taxon>Actinomycetota</taxon>
        <taxon>Thermoleophilia</taxon>
        <taxon>Solirubrobacterales</taxon>
        <taxon>Solirubrobacteraceae</taxon>
        <taxon>environmental samples</taxon>
    </lineage>
</organism>